<dbReference type="Pfam" id="PF00005">
    <property type="entry name" value="ABC_tran"/>
    <property type="match status" value="1"/>
</dbReference>
<dbReference type="SUPFAM" id="SSF52540">
    <property type="entry name" value="P-loop containing nucleoside triphosphate hydrolases"/>
    <property type="match status" value="1"/>
</dbReference>
<dbReference type="InterPro" id="IPR032823">
    <property type="entry name" value="BCA_ABC_TP_C"/>
</dbReference>
<protein>
    <submittedName>
        <fullName evidence="5">ABC transporter ATP-binding protein</fullName>
    </submittedName>
</protein>
<dbReference type="AlphaFoldDB" id="A0A1B2I5A2"/>
<dbReference type="PROSITE" id="PS50893">
    <property type="entry name" value="ABC_TRANSPORTER_2"/>
    <property type="match status" value="1"/>
</dbReference>
<accession>A0A1B2I5A2</accession>
<dbReference type="SMART" id="SM00382">
    <property type="entry name" value="AAA"/>
    <property type="match status" value="1"/>
</dbReference>
<dbReference type="GO" id="GO:0015808">
    <property type="term" value="P:L-alanine transport"/>
    <property type="evidence" value="ECO:0007669"/>
    <property type="project" value="TreeGrafter"/>
</dbReference>
<proteinExistence type="predicted"/>
<feature type="domain" description="ABC transporter" evidence="4">
    <location>
        <begin position="6"/>
        <end position="248"/>
    </location>
</feature>
<keyword evidence="3 5" id="KW-0067">ATP-binding</keyword>
<dbReference type="InterPro" id="IPR051120">
    <property type="entry name" value="ABC_AA/LPS_Transport"/>
</dbReference>
<keyword evidence="2" id="KW-0547">Nucleotide-binding</keyword>
<dbReference type="GO" id="GO:0005524">
    <property type="term" value="F:ATP binding"/>
    <property type="evidence" value="ECO:0007669"/>
    <property type="project" value="UniProtKB-KW"/>
</dbReference>
<dbReference type="STRING" id="1197717.BED41_08715"/>
<dbReference type="Gene3D" id="3.40.50.300">
    <property type="entry name" value="P-loop containing nucleotide triphosphate hydrolases"/>
    <property type="match status" value="1"/>
</dbReference>
<dbReference type="GO" id="GO:1903806">
    <property type="term" value="P:L-isoleucine import across plasma membrane"/>
    <property type="evidence" value="ECO:0007669"/>
    <property type="project" value="TreeGrafter"/>
</dbReference>
<dbReference type="Pfam" id="PF12399">
    <property type="entry name" value="BCA_ABC_TP_C"/>
    <property type="match status" value="1"/>
</dbReference>
<dbReference type="Proteomes" id="UP000093044">
    <property type="component" value="Chromosome"/>
</dbReference>
<dbReference type="InterPro" id="IPR003593">
    <property type="entry name" value="AAA+_ATPase"/>
</dbReference>
<dbReference type="GO" id="GO:1903805">
    <property type="term" value="P:L-valine import across plasma membrane"/>
    <property type="evidence" value="ECO:0007669"/>
    <property type="project" value="TreeGrafter"/>
</dbReference>
<dbReference type="InterPro" id="IPR027417">
    <property type="entry name" value="P-loop_NTPase"/>
</dbReference>
<gene>
    <name evidence="5" type="ORF">BED41_08715</name>
</gene>
<dbReference type="GO" id="GO:0005886">
    <property type="term" value="C:plasma membrane"/>
    <property type="evidence" value="ECO:0007669"/>
    <property type="project" value="TreeGrafter"/>
</dbReference>
<dbReference type="RefSeq" id="WP_066744928.1">
    <property type="nucleotide sequence ID" value="NZ_CP016757.1"/>
</dbReference>
<dbReference type="GO" id="GO:0042941">
    <property type="term" value="P:D-alanine transmembrane transport"/>
    <property type="evidence" value="ECO:0007669"/>
    <property type="project" value="TreeGrafter"/>
</dbReference>
<dbReference type="GO" id="GO:0015188">
    <property type="term" value="F:L-isoleucine transmembrane transporter activity"/>
    <property type="evidence" value="ECO:0007669"/>
    <property type="project" value="TreeGrafter"/>
</dbReference>
<dbReference type="GeneID" id="83057929"/>
<dbReference type="EMBL" id="CP016757">
    <property type="protein sequence ID" value="ANZ45144.1"/>
    <property type="molecule type" value="Genomic_DNA"/>
</dbReference>
<dbReference type="KEGG" id="cpor:BED41_08715"/>
<dbReference type="FunFam" id="3.40.50.300:FF:000421">
    <property type="entry name" value="Branched-chain amino acid ABC transporter ATP-binding protein"/>
    <property type="match status" value="1"/>
</dbReference>
<organism evidence="5 6">
    <name type="scientific">Cloacibacillus porcorum</name>
    <dbReference type="NCBI Taxonomy" id="1197717"/>
    <lineage>
        <taxon>Bacteria</taxon>
        <taxon>Thermotogati</taxon>
        <taxon>Synergistota</taxon>
        <taxon>Synergistia</taxon>
        <taxon>Synergistales</taxon>
        <taxon>Synergistaceae</taxon>
        <taxon>Cloacibacillus</taxon>
    </lineage>
</organism>
<name>A0A1B2I5A2_9BACT</name>
<evidence type="ECO:0000313" key="6">
    <source>
        <dbReference type="Proteomes" id="UP000093044"/>
    </source>
</evidence>
<dbReference type="PANTHER" id="PTHR45772">
    <property type="entry name" value="CONSERVED COMPONENT OF ABC TRANSPORTER FOR NATURAL AMINO ACIDS-RELATED"/>
    <property type="match status" value="1"/>
</dbReference>
<dbReference type="InterPro" id="IPR003439">
    <property type="entry name" value="ABC_transporter-like_ATP-bd"/>
</dbReference>
<dbReference type="GO" id="GO:0005304">
    <property type="term" value="F:L-valine transmembrane transporter activity"/>
    <property type="evidence" value="ECO:0007669"/>
    <property type="project" value="TreeGrafter"/>
</dbReference>
<sequence length="258" mass="28413">MSEVILEVKNLSINFGGLKAVDDVSFEIKRGEILGLLGPNGAGKTTCFNMISGVYKPTGGEILLNGMRTNGFPPYKMAMLGVGRTFQVVKPFSELSVLDNVIVALGMMKYGSFRLSWRFWNTAESRLRAMEILRRVGLADKAELKAALLPLGNLRKLEIARALALEPKLLLLDECFSGLRYEEIKATEELIMRIREDGVSVLFIEHNMRVAMGLSDRIVVLDHGRKLAEGLPAEISANPAVIEAYLGKGDCADVAERQ</sequence>
<evidence type="ECO:0000256" key="2">
    <source>
        <dbReference type="ARBA" id="ARBA00022741"/>
    </source>
</evidence>
<reference evidence="5" key="1">
    <citation type="submission" date="2016-08" db="EMBL/GenBank/DDBJ databases">
        <title>Complete genome of Cloacibacillus porcorum.</title>
        <authorList>
            <person name="Looft T."/>
            <person name="Bayles D.O."/>
            <person name="Alt D.P."/>
        </authorList>
    </citation>
    <scope>NUCLEOTIDE SEQUENCE [LARGE SCALE GENOMIC DNA]</scope>
    <source>
        <strain evidence="5">CL-84</strain>
    </source>
</reference>
<evidence type="ECO:0000259" key="4">
    <source>
        <dbReference type="PROSITE" id="PS50893"/>
    </source>
</evidence>
<evidence type="ECO:0000256" key="3">
    <source>
        <dbReference type="ARBA" id="ARBA00022840"/>
    </source>
</evidence>
<dbReference type="PANTHER" id="PTHR45772:SF7">
    <property type="entry name" value="AMINO ACID ABC TRANSPORTER ATP-BINDING PROTEIN"/>
    <property type="match status" value="1"/>
</dbReference>
<dbReference type="CDD" id="cd03219">
    <property type="entry name" value="ABC_Mj1267_LivG_branched"/>
    <property type="match status" value="1"/>
</dbReference>
<dbReference type="GO" id="GO:0015192">
    <property type="term" value="F:L-phenylalanine transmembrane transporter activity"/>
    <property type="evidence" value="ECO:0007669"/>
    <property type="project" value="TreeGrafter"/>
</dbReference>
<evidence type="ECO:0000313" key="5">
    <source>
        <dbReference type="EMBL" id="ANZ45144.1"/>
    </source>
</evidence>
<evidence type="ECO:0000256" key="1">
    <source>
        <dbReference type="ARBA" id="ARBA00022448"/>
    </source>
</evidence>
<dbReference type="GO" id="GO:0016887">
    <property type="term" value="F:ATP hydrolysis activity"/>
    <property type="evidence" value="ECO:0007669"/>
    <property type="project" value="InterPro"/>
</dbReference>
<keyword evidence="6" id="KW-1185">Reference proteome</keyword>
<dbReference type="OrthoDB" id="9805514at2"/>
<keyword evidence="1" id="KW-0813">Transport</keyword>